<dbReference type="AlphaFoldDB" id="A0A922IDQ6"/>
<reference evidence="1" key="2">
    <citation type="journal article" date="2022" name="Res Sq">
        <title>Comparative Genomics Reveals Insights into the Divergent Evolution of Astigmatic Mites and Household Pest Adaptations.</title>
        <authorList>
            <person name="Xiong Q."/>
            <person name="Wan A.T.-Y."/>
            <person name="Liu X.-Y."/>
            <person name="Fung C.S.-H."/>
            <person name="Xiao X."/>
            <person name="Malainual N."/>
            <person name="Hou J."/>
            <person name="Wang L."/>
            <person name="Wang M."/>
            <person name="Yang K."/>
            <person name="Cui Y."/>
            <person name="Leung E."/>
            <person name="Nong W."/>
            <person name="Shin S.-K."/>
            <person name="Au S."/>
            <person name="Jeong K.Y."/>
            <person name="Chew F.T."/>
            <person name="Hui J."/>
            <person name="Leung T.F."/>
            <person name="Tungtrongchitr A."/>
            <person name="Zhong N."/>
            <person name="Liu Z."/>
            <person name="Tsui S."/>
        </authorList>
    </citation>
    <scope>NUCLEOTIDE SEQUENCE</scope>
    <source>
        <strain evidence="1">Derf</strain>
        <tissue evidence="1">Whole organism</tissue>
    </source>
</reference>
<reference evidence="1" key="1">
    <citation type="submission" date="2013-05" db="EMBL/GenBank/DDBJ databases">
        <authorList>
            <person name="Yim A.K.Y."/>
            <person name="Chan T.F."/>
            <person name="Ji K.M."/>
            <person name="Liu X.Y."/>
            <person name="Zhou J.W."/>
            <person name="Li R.Q."/>
            <person name="Yang K.Y."/>
            <person name="Li J."/>
            <person name="Li M."/>
            <person name="Law P.T.W."/>
            <person name="Wu Y.L."/>
            <person name="Cai Z.L."/>
            <person name="Qin H."/>
            <person name="Bao Y."/>
            <person name="Leung R.K.K."/>
            <person name="Ng P.K.S."/>
            <person name="Zou J."/>
            <person name="Zhong X.J."/>
            <person name="Ran P.X."/>
            <person name="Zhong N.S."/>
            <person name="Liu Z.G."/>
            <person name="Tsui S.K.W."/>
        </authorList>
    </citation>
    <scope>NUCLEOTIDE SEQUENCE</scope>
    <source>
        <strain evidence="1">Derf</strain>
        <tissue evidence="1">Whole organism</tissue>
    </source>
</reference>
<evidence type="ECO:0000313" key="1">
    <source>
        <dbReference type="EMBL" id="KAH9530197.1"/>
    </source>
</evidence>
<dbReference type="Proteomes" id="UP000790347">
    <property type="component" value="Unassembled WGS sequence"/>
</dbReference>
<comment type="caution">
    <text evidence="1">The sequence shown here is derived from an EMBL/GenBank/DDBJ whole genome shotgun (WGS) entry which is preliminary data.</text>
</comment>
<evidence type="ECO:0000313" key="2">
    <source>
        <dbReference type="Proteomes" id="UP000790347"/>
    </source>
</evidence>
<keyword evidence="2" id="KW-1185">Reference proteome</keyword>
<name>A0A922IDQ6_DERFA</name>
<protein>
    <submittedName>
        <fullName evidence="1">Uncharacterized protein</fullName>
    </submittedName>
</protein>
<sequence>MNQNDNDDDDDIEKWAKERDHTILSIQSLYLHIFKLSNAMNVMIHFPSILNRPPPLTTSQ</sequence>
<gene>
    <name evidence="1" type="ORF">DERF_004020</name>
</gene>
<proteinExistence type="predicted"/>
<dbReference type="EMBL" id="ASGP02000001">
    <property type="protein sequence ID" value="KAH9530197.1"/>
    <property type="molecule type" value="Genomic_DNA"/>
</dbReference>
<accession>A0A922IDQ6</accession>
<organism evidence="1 2">
    <name type="scientific">Dermatophagoides farinae</name>
    <name type="common">American house dust mite</name>
    <dbReference type="NCBI Taxonomy" id="6954"/>
    <lineage>
        <taxon>Eukaryota</taxon>
        <taxon>Metazoa</taxon>
        <taxon>Ecdysozoa</taxon>
        <taxon>Arthropoda</taxon>
        <taxon>Chelicerata</taxon>
        <taxon>Arachnida</taxon>
        <taxon>Acari</taxon>
        <taxon>Acariformes</taxon>
        <taxon>Sarcoptiformes</taxon>
        <taxon>Astigmata</taxon>
        <taxon>Psoroptidia</taxon>
        <taxon>Analgoidea</taxon>
        <taxon>Pyroglyphidae</taxon>
        <taxon>Dermatophagoidinae</taxon>
        <taxon>Dermatophagoides</taxon>
    </lineage>
</organism>